<evidence type="ECO:0008006" key="3">
    <source>
        <dbReference type="Google" id="ProtNLM"/>
    </source>
</evidence>
<proteinExistence type="predicted"/>
<evidence type="ECO:0000313" key="2">
    <source>
        <dbReference type="Proteomes" id="UP000480178"/>
    </source>
</evidence>
<organism evidence="1 2">
    <name type="scientific">Rhodocytophaga rosea</name>
    <dbReference type="NCBI Taxonomy" id="2704465"/>
    <lineage>
        <taxon>Bacteria</taxon>
        <taxon>Pseudomonadati</taxon>
        <taxon>Bacteroidota</taxon>
        <taxon>Cytophagia</taxon>
        <taxon>Cytophagales</taxon>
        <taxon>Rhodocytophagaceae</taxon>
        <taxon>Rhodocytophaga</taxon>
    </lineage>
</organism>
<gene>
    <name evidence="1" type="ORF">GXP67_02690</name>
</gene>
<dbReference type="RefSeq" id="WP_162441732.1">
    <property type="nucleotide sequence ID" value="NZ_CP048222.1"/>
</dbReference>
<dbReference type="Proteomes" id="UP000480178">
    <property type="component" value="Chromosome"/>
</dbReference>
<protein>
    <recommendedName>
        <fullName evidence="3">TerB family tellurite resistance protein</fullName>
    </recommendedName>
</protein>
<dbReference type="EMBL" id="CP048222">
    <property type="protein sequence ID" value="QHT65650.1"/>
    <property type="molecule type" value="Genomic_DNA"/>
</dbReference>
<evidence type="ECO:0000313" key="1">
    <source>
        <dbReference type="EMBL" id="QHT65650.1"/>
    </source>
</evidence>
<keyword evidence="2" id="KW-1185">Reference proteome</keyword>
<accession>A0A6C0GD80</accession>
<dbReference type="Gene3D" id="1.10.3680.10">
    <property type="entry name" value="TerB-like"/>
    <property type="match status" value="1"/>
</dbReference>
<name>A0A6C0GD80_9BACT</name>
<dbReference type="KEGG" id="rhoz:GXP67_02690"/>
<sequence length="145" mass="16497">MSENLQPSEMANVRSHFAHLCQLALADALVTKDELEYLTKLYTSYGLSQEEFNSIMDDAFAIPFAAPEKTILRLEQLYDLVRMVLIDESIDERKVKLCVEVAQKLGFQAHMVGDLIKALVNMEEETGMDKLEIDDLNIILKDSKE</sequence>
<reference evidence="1 2" key="1">
    <citation type="submission" date="2020-01" db="EMBL/GenBank/DDBJ databases">
        <authorList>
            <person name="Kim M.K."/>
        </authorList>
    </citation>
    <scope>NUCLEOTIDE SEQUENCE [LARGE SCALE GENOMIC DNA]</scope>
    <source>
        <strain evidence="1 2">172606-1</strain>
    </source>
</reference>
<dbReference type="AlphaFoldDB" id="A0A6C0GD80"/>
<dbReference type="SUPFAM" id="SSF158682">
    <property type="entry name" value="TerB-like"/>
    <property type="match status" value="1"/>
</dbReference>
<dbReference type="InterPro" id="IPR029024">
    <property type="entry name" value="TerB-like"/>
</dbReference>